<dbReference type="HOGENOM" id="CLU_088419_0_0_0"/>
<organism evidence="2 3">
    <name type="scientific">Thermovirga lienii (strain ATCC BAA-1197 / DSM 17291 / Cas60314)</name>
    <dbReference type="NCBI Taxonomy" id="580340"/>
    <lineage>
        <taxon>Bacteria</taxon>
        <taxon>Thermotogati</taxon>
        <taxon>Synergistota</taxon>
        <taxon>Synergistia</taxon>
        <taxon>Synergistales</taxon>
        <taxon>Thermovirgaceae</taxon>
        <taxon>Thermovirga</taxon>
    </lineage>
</organism>
<dbReference type="InterPro" id="IPR007044">
    <property type="entry name" value="Cyclodeamin/CycHdrlase"/>
</dbReference>
<dbReference type="SUPFAM" id="SSF101262">
    <property type="entry name" value="Methenyltetrahydrofolate cyclohydrolase-like"/>
    <property type="match status" value="1"/>
</dbReference>
<dbReference type="EMBL" id="CP003096">
    <property type="protein sequence ID" value="AER66108.1"/>
    <property type="molecule type" value="Genomic_DNA"/>
</dbReference>
<dbReference type="AlphaFoldDB" id="G7V774"/>
<accession>G7V774</accession>
<evidence type="ECO:0000313" key="3">
    <source>
        <dbReference type="Proteomes" id="UP000005868"/>
    </source>
</evidence>
<dbReference type="KEGG" id="tli:Tlie_0371"/>
<dbReference type="OrthoDB" id="9784653at2"/>
<dbReference type="STRING" id="580340.Tlie_0371"/>
<dbReference type="Gene3D" id="1.20.120.680">
    <property type="entry name" value="Formiminotetrahydrofolate cyclodeaminase monomer, up-and-down helical bundle"/>
    <property type="match status" value="1"/>
</dbReference>
<dbReference type="EC" id="2.1.2.5" evidence="2"/>
<evidence type="ECO:0000313" key="2">
    <source>
        <dbReference type="EMBL" id="AER66108.1"/>
    </source>
</evidence>
<dbReference type="GO" id="GO:0030409">
    <property type="term" value="F:glutamate formimidoyltransferase activity"/>
    <property type="evidence" value="ECO:0007669"/>
    <property type="project" value="UniProtKB-EC"/>
</dbReference>
<keyword evidence="2" id="KW-0808">Transferase</keyword>
<keyword evidence="3" id="KW-1185">Reference proteome</keyword>
<protein>
    <submittedName>
        <fullName evidence="2">Glutamate formimidoyltransferase</fullName>
        <ecNumber evidence="2">2.1.2.5</ecNumber>
    </submittedName>
</protein>
<name>G7V774_THELD</name>
<dbReference type="Pfam" id="PF04961">
    <property type="entry name" value="FTCD_C"/>
    <property type="match status" value="1"/>
</dbReference>
<sequence>MKLAELTVKAFTDELASSSPAPGGGSVAALAASLGSALSSMVGRLTVGKEKYKDNWESMEKVIESGDALKDRFLKLMEEDTEAFNDFMAAMKMPKDTEEQKAARSKAMQEGLKKAVQVPLETLKACKALAEIALTAAEKGNPNAITDAGTAALLAKAAGIAAAYNVRINLGSIKDEAFVSETNQVVKETLDNIFNLADQAGKIVEKALG</sequence>
<gene>
    <name evidence="2" type="ordered locus">Tlie_0371</name>
</gene>
<dbReference type="Proteomes" id="UP000005868">
    <property type="component" value="Chromosome"/>
</dbReference>
<reference evidence="3" key="1">
    <citation type="submission" date="2011-10" db="EMBL/GenBank/DDBJ databases">
        <title>The complete genome of chromosome of Thermovirga lienii DSM 17291.</title>
        <authorList>
            <consortium name="US DOE Joint Genome Institute (JGI-PGF)"/>
            <person name="Lucas S."/>
            <person name="Copeland A."/>
            <person name="Lapidus A."/>
            <person name="Glavina del Rio T."/>
            <person name="Dalin E."/>
            <person name="Tice H."/>
            <person name="Bruce D."/>
            <person name="Goodwin L."/>
            <person name="Pitluck S."/>
            <person name="Peters L."/>
            <person name="Mikhailova N."/>
            <person name="Saunders E."/>
            <person name="Kyrpides N."/>
            <person name="Mavromatis K."/>
            <person name="Ivanova N."/>
            <person name="Last F.I."/>
            <person name="Brettin T."/>
            <person name="Detter J.C."/>
            <person name="Han C."/>
            <person name="Larimer F."/>
            <person name="Land M."/>
            <person name="Hauser L."/>
            <person name="Markowitz V."/>
            <person name="Cheng J.-F."/>
            <person name="Hugenholtz P."/>
            <person name="Woyke T."/>
            <person name="Wu D."/>
            <person name="Spring S."/>
            <person name="Schroeder M."/>
            <person name="Brambilla E.-M."/>
            <person name="Klenk H.-P."/>
            <person name="Eisen J.A."/>
        </authorList>
    </citation>
    <scope>NUCLEOTIDE SEQUENCE [LARGE SCALE GENOMIC DNA]</scope>
    <source>
        <strain evidence="3">ATCC BAA-1197 / DSM 17291 / Cas60314</strain>
    </source>
</reference>
<proteinExistence type="predicted"/>
<reference evidence="2 3" key="2">
    <citation type="journal article" date="2012" name="Stand. Genomic Sci.">
        <title>Genome sequence of the moderately thermophilic, amino-acid-degrading and sulfur-reducing bacterium Thermovirga lienii type strain (Cas60314(T)).</title>
        <authorList>
            <person name="Goker M."/>
            <person name="Saunders E."/>
            <person name="Lapidus A."/>
            <person name="Nolan M."/>
            <person name="Lucas S."/>
            <person name="Hammon N."/>
            <person name="Deshpande S."/>
            <person name="Cheng J.F."/>
            <person name="Han C."/>
            <person name="Tapia R."/>
            <person name="Goodwin L.A."/>
            <person name="Pitluck S."/>
            <person name="Liolios K."/>
            <person name="Mavromatis K."/>
            <person name="Pagani I."/>
            <person name="Ivanova N."/>
            <person name="Mikhailova N."/>
            <person name="Pati A."/>
            <person name="Chen A."/>
            <person name="Palaniappan K."/>
            <person name="Land M."/>
            <person name="Chang Y.J."/>
            <person name="Jeffries C.D."/>
            <person name="Brambilla E.M."/>
            <person name="Rohde M."/>
            <person name="Spring S."/>
            <person name="Detter J.C."/>
            <person name="Woyke T."/>
            <person name="Bristow J."/>
            <person name="Eisen J.A."/>
            <person name="Markowitz V."/>
            <person name="Hugenholtz P."/>
            <person name="Kyrpides N.C."/>
            <person name="Klenk H.P."/>
        </authorList>
    </citation>
    <scope>NUCLEOTIDE SEQUENCE [LARGE SCALE GENOMIC DNA]</scope>
    <source>
        <strain evidence="3">ATCC BAA-1197 / DSM 17291 / Cas60314</strain>
    </source>
</reference>
<evidence type="ECO:0000259" key="1">
    <source>
        <dbReference type="Pfam" id="PF04961"/>
    </source>
</evidence>
<dbReference type="InterPro" id="IPR036178">
    <property type="entry name" value="Formintransfe-cycloase-like_sf"/>
</dbReference>
<dbReference type="eggNOG" id="COG3404">
    <property type="taxonomic scope" value="Bacteria"/>
</dbReference>
<feature type="domain" description="Cyclodeaminase/cyclohydrolase" evidence="1">
    <location>
        <begin position="7"/>
        <end position="187"/>
    </location>
</feature>